<keyword evidence="3" id="KW-0328">Glycosyltransferase</keyword>
<evidence type="ECO:0000256" key="4">
    <source>
        <dbReference type="ARBA" id="ARBA00022679"/>
    </source>
</evidence>
<comment type="catalytic activity">
    <reaction evidence="5">
        <text>glucuronate acceptor + UDP-alpha-D-glucuronate = acceptor beta-D-glucuronoside + UDP + H(+)</text>
        <dbReference type="Rhea" id="RHEA:21032"/>
        <dbReference type="ChEBI" id="CHEBI:15378"/>
        <dbReference type="ChEBI" id="CHEBI:58052"/>
        <dbReference type="ChEBI" id="CHEBI:58223"/>
        <dbReference type="ChEBI" id="CHEBI:132367"/>
        <dbReference type="ChEBI" id="CHEBI:132368"/>
        <dbReference type="EC" id="2.4.1.17"/>
    </reaction>
</comment>
<name>A0A915MIW4_MELJA</name>
<evidence type="ECO:0000313" key="7">
    <source>
        <dbReference type="WBParaSite" id="scaffold4103_cov208.g7645"/>
    </source>
</evidence>
<evidence type="ECO:0000256" key="1">
    <source>
        <dbReference type="ARBA" id="ARBA00009995"/>
    </source>
</evidence>
<dbReference type="PANTHER" id="PTHR48043">
    <property type="entry name" value="EG:EG0003.4 PROTEIN-RELATED"/>
    <property type="match status" value="1"/>
</dbReference>
<dbReference type="WBParaSite" id="scaffold4103_cov208.g7645">
    <property type="protein sequence ID" value="scaffold4103_cov208.g7645"/>
    <property type="gene ID" value="scaffold4103_cov208.g7645"/>
</dbReference>
<dbReference type="Gene3D" id="3.40.50.2000">
    <property type="entry name" value="Glycogen Phosphorylase B"/>
    <property type="match status" value="1"/>
</dbReference>
<dbReference type="InterPro" id="IPR002213">
    <property type="entry name" value="UDP_glucos_trans"/>
</dbReference>
<protein>
    <recommendedName>
        <fullName evidence="2">glucuronosyltransferase</fullName>
        <ecNumber evidence="2">2.4.1.17</ecNumber>
    </recommendedName>
</protein>
<accession>A0A915MIW4</accession>
<evidence type="ECO:0000313" key="6">
    <source>
        <dbReference type="Proteomes" id="UP000887561"/>
    </source>
</evidence>
<keyword evidence="4" id="KW-0808">Transferase</keyword>
<dbReference type="AlphaFoldDB" id="A0A915MIW4"/>
<dbReference type="EC" id="2.4.1.17" evidence="2"/>
<organism evidence="6 7">
    <name type="scientific">Meloidogyne javanica</name>
    <name type="common">Root-knot nematode worm</name>
    <dbReference type="NCBI Taxonomy" id="6303"/>
    <lineage>
        <taxon>Eukaryota</taxon>
        <taxon>Metazoa</taxon>
        <taxon>Ecdysozoa</taxon>
        <taxon>Nematoda</taxon>
        <taxon>Chromadorea</taxon>
        <taxon>Rhabditida</taxon>
        <taxon>Tylenchina</taxon>
        <taxon>Tylenchomorpha</taxon>
        <taxon>Tylenchoidea</taxon>
        <taxon>Meloidogynidae</taxon>
        <taxon>Meloidogyninae</taxon>
        <taxon>Meloidogyne</taxon>
        <taxon>Meloidogyne incognita group</taxon>
    </lineage>
</organism>
<evidence type="ECO:0000256" key="2">
    <source>
        <dbReference type="ARBA" id="ARBA00012544"/>
    </source>
</evidence>
<evidence type="ECO:0000256" key="3">
    <source>
        <dbReference type="ARBA" id="ARBA00022676"/>
    </source>
</evidence>
<dbReference type="GO" id="GO:0015020">
    <property type="term" value="F:glucuronosyltransferase activity"/>
    <property type="evidence" value="ECO:0007669"/>
    <property type="project" value="UniProtKB-EC"/>
</dbReference>
<sequence length="98" mass="11197">SMYAGVPLICIPMAGDQMYNASIVESKGVGIYFDYEHLAHSTDSLGNALYQILDIDEYGNFNFNSKYTLAAEKMRKDILDDYDPETMKTMKDKFLDKF</sequence>
<dbReference type="PANTHER" id="PTHR48043:SF23">
    <property type="entry name" value="UDP-GLUCURONOSYLTRANSFERASE"/>
    <property type="match status" value="1"/>
</dbReference>
<evidence type="ECO:0000256" key="5">
    <source>
        <dbReference type="ARBA" id="ARBA00047475"/>
    </source>
</evidence>
<comment type="similarity">
    <text evidence="1">Belongs to the UDP-glycosyltransferase family.</text>
</comment>
<dbReference type="Proteomes" id="UP000887561">
    <property type="component" value="Unplaced"/>
</dbReference>
<dbReference type="Pfam" id="PF00201">
    <property type="entry name" value="UDPGT"/>
    <property type="match status" value="1"/>
</dbReference>
<dbReference type="InterPro" id="IPR050271">
    <property type="entry name" value="UDP-glycosyltransferase"/>
</dbReference>
<keyword evidence="6" id="KW-1185">Reference proteome</keyword>
<dbReference type="SUPFAM" id="SSF53756">
    <property type="entry name" value="UDP-Glycosyltransferase/glycogen phosphorylase"/>
    <property type="match status" value="1"/>
</dbReference>
<reference evidence="7" key="1">
    <citation type="submission" date="2022-11" db="UniProtKB">
        <authorList>
            <consortium name="WormBaseParasite"/>
        </authorList>
    </citation>
    <scope>IDENTIFICATION</scope>
</reference>
<proteinExistence type="inferred from homology"/>